<dbReference type="AlphaFoldDB" id="A0A914PMG4"/>
<protein>
    <submittedName>
        <fullName evidence="3">Uncharacterized protein</fullName>
    </submittedName>
</protein>
<dbReference type="SUPFAM" id="SSF63737">
    <property type="entry name" value="Leukotriene A4 hydrolase N-terminal domain"/>
    <property type="match status" value="1"/>
</dbReference>
<evidence type="ECO:0000256" key="1">
    <source>
        <dbReference type="SAM" id="SignalP"/>
    </source>
</evidence>
<dbReference type="WBParaSite" id="PDA_v2.g17133.t1">
    <property type="protein sequence ID" value="PDA_v2.g17133.t1"/>
    <property type="gene ID" value="PDA_v2.g17133"/>
</dbReference>
<evidence type="ECO:0000313" key="2">
    <source>
        <dbReference type="Proteomes" id="UP000887578"/>
    </source>
</evidence>
<name>A0A914PMG4_9BILA</name>
<dbReference type="Proteomes" id="UP000887578">
    <property type="component" value="Unplaced"/>
</dbReference>
<proteinExistence type="predicted"/>
<keyword evidence="2" id="KW-1185">Reference proteome</keyword>
<keyword evidence="1" id="KW-0732">Signal</keyword>
<reference evidence="3" key="1">
    <citation type="submission" date="2022-11" db="UniProtKB">
        <authorList>
            <consortium name="WormBaseParasite"/>
        </authorList>
    </citation>
    <scope>IDENTIFICATION</scope>
</reference>
<feature type="chain" id="PRO_5037552925" evidence="1">
    <location>
        <begin position="19"/>
        <end position="98"/>
    </location>
</feature>
<organism evidence="2 3">
    <name type="scientific">Panagrolaimus davidi</name>
    <dbReference type="NCBI Taxonomy" id="227884"/>
    <lineage>
        <taxon>Eukaryota</taxon>
        <taxon>Metazoa</taxon>
        <taxon>Ecdysozoa</taxon>
        <taxon>Nematoda</taxon>
        <taxon>Chromadorea</taxon>
        <taxon>Rhabditida</taxon>
        <taxon>Tylenchina</taxon>
        <taxon>Panagrolaimomorpha</taxon>
        <taxon>Panagrolaimoidea</taxon>
        <taxon>Panagrolaimidae</taxon>
        <taxon>Panagrolaimus</taxon>
    </lineage>
</organism>
<dbReference type="InterPro" id="IPR042097">
    <property type="entry name" value="Aminopeptidase_N-like_N_sf"/>
</dbReference>
<sequence length="98" mass="11301">MLLAGIAIGLFAFSQLYADCIEEKQDENDDSKLTLEEEIFAECGQGYPWKQVRLPTDILPTNYRLKIHPNLENLEIVGTVDMELHVQNETRIIFMLDM</sequence>
<accession>A0A914PMG4</accession>
<evidence type="ECO:0000313" key="3">
    <source>
        <dbReference type="WBParaSite" id="PDA_v2.g17133.t1"/>
    </source>
</evidence>
<feature type="signal peptide" evidence="1">
    <location>
        <begin position="1"/>
        <end position="18"/>
    </location>
</feature>
<dbReference type="Gene3D" id="2.60.40.1730">
    <property type="entry name" value="tricorn interacting facor f3 domain"/>
    <property type="match status" value="1"/>
</dbReference>